<dbReference type="PROSITE" id="PS50819">
    <property type="entry name" value="INTEIN_ENDONUCLEASE"/>
    <property type="match status" value="2"/>
</dbReference>
<dbReference type="Pfam" id="PF22597">
    <property type="entry name" value="DYN_lid"/>
    <property type="match status" value="1"/>
</dbReference>
<sequence length="3628" mass="420957">MTTTEDIQAIPISTEALSRYIESVANALLTSPNDSTTKTGKIEKLIFDMESRAKIEKFATDPQMNVLCIRQVTTAQDQFDFHLELEVSYTNENSSSIAFIKRTGLIKEDASLSSQIHVVNIGEGSPFEIIHSLIHNTVSPFFTSFESKTRERSVSPFQDNVNLAKTQIIQDAPLVKKKLSELELTLVQCQQNVEVPEIILTVEPEIRDFVLKAKQKGIQITNEDLSNTFDEYEFLKRVQNGVNKWITDIQKVTRMKRDVSSGNALQEINFWISLENSLKNVEKQVKTPEVQHTLNLLKIKKRHLASFAFESDTGLKQCLNKVENYNILMKEMPLNQLQSAQDIDSLRDAVLNIFFHLKKIRNTDYPLQRSVEFVFAIFNDLSLQIVSILKSKDMLNLPFYEFDTISGKCIDLFQTWDENYSHFKDALREIARRKGEEKSFRTPNQSQPLKQRIMQIIKFRRQHEELQNVITKILPKTTTELSEINAIEEVKEAYEYVRNIDPLLLTDEGNEMWNEAIKNYDTKIDSIEGHITASLRERLGNAKNANEMFKVFSQFNVLFFRPRIRGAIQEYQTQLIHGVKEDIQELQEKLQHKYQQSETSRISEIRDIPSVSGEIIWVKQIRNQLETYMNRIEAVLGVGWENYSEGQKLKADGESFKKELNPQKIFDTWVRDVESKKWEISGPIFAIQQGKKKMHLKVTFGNEIITLFKEVRNLQWLGFRVPFSITHIADNAGQVYPFAVSLIESIKNYFQICRSIDSEIYPLIASHRSQIQDKIKLGISLSWDSHKLEAYATELANSILFFQEQVDGLVSRYSEIKKSLDQLKTCEFKFEALQEVIQQIQKGIDELSLGSFSNLNTWVNFLDSKIEQIFIQRLNDCITTWNENFDDFLTTIEEQKHPKKFKKSFHDEDDEQEDQEEKKLTLELPTMTYRIKIKNRVVYLDPPFKDARENWIVQLHQTMGIICNQERIKSTRFDVFSTSQISIDEKTYSRLVAKLPEGLLFTAYNKIELLLDQIEEYIKIWFQYQALWDMDVQRVTQEIGDDLENWQKLLSEIKRHRSPFDTRETTKKLGPTLIDYSQVQAKVSNKYDSFHKDFLNKFGEKLGVSMQSFHETIEKAQEELEKHSFDPNSTADIVSFVTQLTQMKRNMEDWTRTVDLLHSSENTLTRQRFQFPEAWLSFERVNDKWSSFNEIFTQTNSKVNEEIPLLQNKIIHQEEFFETQLNEFNFDWKKEKPVDGRIKPNVAIAKLENFGKRLEKLEEQNEKISSAKEALDMERSHLHNLIPIREEVVALKQVWNELSSVWDKLEEIKETPWSAVVPKKLRASLDDLITQLRTLPPSVREYNAYEHFHSMIKGFLKCNVTIIDLKSESLKERHWKQIQNKLGVKWVFSELTLADIYNVDLIKNEAIFKEVIRIAQGEMALEKFLEQMKDHWQNYILDLVNYQNKCKLIKGWDDLFTKISDYLNSLVAMKNSPFYKVFEEEAIAWEDKLNRLHLLFDTWIDVQRKWVYLEGVFCGSSDIQQLLPQESSKFKTIDNDFLIMMKKVAKSPHILDVLNIQGLQHTLERLSDMLSKVQKALGEYLEKQRSAFPRFYFVGDEDLLEIIGHSKDVVKIQRHLRKMFAGIALLKLSDDETSIIGMLSREHEEINFPDPVKYKEISKIHEWLNMVENQMRVSLGNCLDISLREFIQLSSKDELDKDLFLKWVETTPAQIIVLTIKVIWTQKVENALSNNSQVFLKQTLDWIGNILDLLAFNVLFDLQPITRKKYEHLIIELIHQRDVIRRLIQAGVKTLKDFAWTEEMRFYWNEKESHETKLMISIANASFAYGFEYLGVVDKLVQTPLTDRCYLTLTQALNLRLGGAPAGPAGTGKSLRNSTIVYTPNGPKLNGDLQIGDEVCTPDGKFAKILAVYPQGKIGVFRVHFKDGGFVDCSDDHLWSVDHSSKIITTQEMRRCLRREEKISIETPKYTNFKTQKTKISPYLFGVLIAGNEKILENQNIKISNSINKQIFQNIQHLLNLTSDGNYEIYYDQINDYMPKLSQNKFIPNEFQFNSKEIRFQLLQGILDRNGYFDSKTNSPIYSTSSQQLAFDLKKLIESLGGICYISRTKQNEEIIFNCRIEIEKPEKLFTLNDKILIAKKSKKFINERFVSKIEYICKDECQCILIDHPDHLFITENHIVTHNTETVKELGNQLGRFVLVFNCDENFDFQAMGRIFVGLCQCGAWGCFDEFNRLEERMLSAVSQQIQTIQLSLKEQLKEVELIGRNVKINPNMGIFITMNPGYTGRVQLPENLKTLFRTISVVKPDRELIAQVMLFSQGFKTAEKLSGKVVPLFNLCADQLSPQKHYDFGLRALKSVLVSAGNIKRLEIKDKKQDEVKDKKQLGEEEKSVVIKSICETVIPKLVADDIPLLHSLLSDVFPGALPIELEMAELRNVIYDICKKHYLVPGNRWIEKMLQLFQLQKIHHGVMMVGPSGSGKSTAWKILLEALERVEGIKSQSYVIDPKAITKEELFGVLDPTTREWTDGIFTHILRKIVDNVRGESNMRHWIIFDGDVDSIWVENLNSVLDDNKILTLPNGERVALTPNVRVMFEVQDLRYATPATVSRCGMVWFSDDTISLDMNFAHYLEKTKHVPLLESEKTGFEEQLSDEKEKNQELLRTQEICVDALKKYFDSNGVVIKAIDYAFKKQNVMDFTNLRSLTSAFSLLDQGINHIHEYNSTHSGFPMGKEHIQKYVTKRLLFSLIWGFGGSMSLQDREEFGTFLLNICDIQGPEDKMHPLIDFEVQIEDGEWALWKNRVPNLEIETYMVASSDVVIPTVDTLRHEEVVNSWLKDHLPLILCGPPGSGKSLRNSATVYTPNGPKINGKLKIGDVVCTPDGKTSKIIGIYPQGKLHVYRVKFEDGDFVDCSADHLWTVNDHSNYKKQKFVLTTQQIIDNLQIIPTIPERKGARFSIDTPKPILFMERNVPFDPYLLGVLIGKEEIYIGNENIEKQNHYKEILEELGLLNQPKDKLFIPQDYIFNSKEIRLEIIKGLLDSNSSINYKDNSIIFKCKSTKLSQDFKKVIQSLGGMCSIETNSNKTNLCKIFYKTPKELFKLSKNKDKIGEPSPFVFERRIISIECVGEDECTCITIDHPEELYLTDNFVVTHNTMTLYSTLRSLPNFEVVGINFSSATTPELVMKTLTHYCKYQKTPNGVILEPTKLDKWLVIFCDEINLPKQDRYGTQKVITFLRQLVERGGFWRISDYQWVTTRRIQFVGACNPPTMVGRVPLSHRFLRHSPVILVDYPSADSLKQIYGTFNRAVLRLCPTLRSNARSLTDAMVEFYSLSQQRFTQDMQPHYVYSPRELSRWTRSLREILKPLGGDLDLDGLVRIFVHEGLRLFQDRLVYKEERDWTDEQLDSVSKKYFPGIREKTLERPILFSDWLSKDYMDVDREKLREHVKARLKVFYEEELNVKLVLFNEALDHILRIDRVLKQPQGHCLLIGSSGAGKCLDPNTPVMLYNGKSKLAKNIKVNDQLMGDDSNPRNVLSICKGRENMYRIKQSNGDEYIVNEPHILSLKLTINSILNHEKDLKRYSVLYFENHCEKIKYFNYGDVIDIAVIDYIKKPQIWKKNIMLDLKFQFNSIQIQIFQ</sequence>
<dbReference type="FunFam" id="1.20.58.1120:FF:000013">
    <property type="entry name" value="Dynein heavy chain-like protein"/>
    <property type="match status" value="1"/>
</dbReference>
<dbReference type="OMA" id="NERQMTR"/>
<gene>
    <name evidence="19" type="ORF">M0811_10660</name>
</gene>
<dbReference type="GO" id="GO:0016539">
    <property type="term" value="P:intein-mediated protein splicing"/>
    <property type="evidence" value="ECO:0007669"/>
    <property type="project" value="InterPro"/>
</dbReference>
<dbReference type="Gene3D" id="1.20.58.1120">
    <property type="match status" value="1"/>
</dbReference>
<dbReference type="Pfam" id="PF17852">
    <property type="entry name" value="Dynein_AAA_lid"/>
    <property type="match status" value="1"/>
</dbReference>
<keyword evidence="15" id="KW-0206">Cytoskeleton</keyword>
<dbReference type="InterPro" id="IPR027434">
    <property type="entry name" value="Homing_endonucl"/>
</dbReference>
<evidence type="ECO:0000256" key="5">
    <source>
        <dbReference type="ARBA" id="ARBA00022490"/>
    </source>
</evidence>
<dbReference type="InterPro" id="IPR041466">
    <property type="entry name" value="Dynein_AAA5_ext"/>
</dbReference>
<dbReference type="InterPro" id="IPR013594">
    <property type="entry name" value="Dynein_heavy_tail"/>
</dbReference>
<feature type="coiled-coil region" evidence="17">
    <location>
        <begin position="1247"/>
        <end position="1277"/>
    </location>
</feature>
<keyword evidence="11" id="KW-0651">Protein splicing</keyword>
<dbReference type="GO" id="GO:0000235">
    <property type="term" value="C:astral microtubule"/>
    <property type="evidence" value="ECO:0007669"/>
    <property type="project" value="UniProtKB-ARBA"/>
</dbReference>
<evidence type="ECO:0000313" key="20">
    <source>
        <dbReference type="Proteomes" id="UP001149090"/>
    </source>
</evidence>
<dbReference type="InterPro" id="IPR003587">
    <property type="entry name" value="Hint_dom_N"/>
</dbReference>
<dbReference type="Pfam" id="PF05203">
    <property type="entry name" value="Hom_end_hint"/>
    <property type="match status" value="1"/>
</dbReference>
<dbReference type="InterPro" id="IPR043157">
    <property type="entry name" value="Dynein_AAA1S"/>
</dbReference>
<dbReference type="InterPro" id="IPR042222">
    <property type="entry name" value="Dynein_2_N"/>
</dbReference>
<evidence type="ECO:0000256" key="8">
    <source>
        <dbReference type="ARBA" id="ARBA00022741"/>
    </source>
</evidence>
<evidence type="ECO:0000256" key="7">
    <source>
        <dbReference type="ARBA" id="ARBA00022737"/>
    </source>
</evidence>
<dbReference type="SUPFAM" id="SSF55608">
    <property type="entry name" value="Homing endonucleases"/>
    <property type="match status" value="2"/>
</dbReference>
<dbReference type="Gene3D" id="1.10.8.710">
    <property type="match status" value="1"/>
</dbReference>
<dbReference type="InterPro" id="IPR013602">
    <property type="entry name" value="Dynein_heavy_linker"/>
</dbReference>
<dbReference type="InterPro" id="IPR027417">
    <property type="entry name" value="P-loop_NTPase"/>
</dbReference>
<dbReference type="GO" id="GO:0005938">
    <property type="term" value="C:cell cortex"/>
    <property type="evidence" value="ECO:0007669"/>
    <property type="project" value="UniProtKB-ARBA"/>
</dbReference>
<dbReference type="FunFam" id="1.20.140.100:FF:000002">
    <property type="entry name" value="Cytoplasmic dynein heavy chain 1"/>
    <property type="match status" value="1"/>
</dbReference>
<evidence type="ECO:0000256" key="4">
    <source>
        <dbReference type="ARBA" id="ARBA00022197"/>
    </source>
</evidence>
<dbReference type="PANTHER" id="PTHR46532">
    <property type="entry name" value="MALE FERTILITY FACTOR KL5"/>
    <property type="match status" value="1"/>
</dbReference>
<dbReference type="GO" id="GO:0008569">
    <property type="term" value="F:minus-end-directed microtubule motor activity"/>
    <property type="evidence" value="ECO:0007669"/>
    <property type="project" value="UniProtKB-ARBA"/>
</dbReference>
<protein>
    <recommendedName>
        <fullName evidence="4">Dynein heavy chain, cytoplasmic</fullName>
    </recommendedName>
    <alternativeName>
        <fullName evidence="16">Dynein heavy chain, cytosolic</fullName>
    </alternativeName>
</protein>
<dbReference type="Gene3D" id="3.20.180.20">
    <property type="entry name" value="Dynein heavy chain, N-terminal domain 2"/>
    <property type="match status" value="1"/>
</dbReference>
<evidence type="ECO:0000256" key="6">
    <source>
        <dbReference type="ARBA" id="ARBA00022701"/>
    </source>
</evidence>
<evidence type="ECO:0000256" key="1">
    <source>
        <dbReference type="ARBA" id="ARBA00004245"/>
    </source>
</evidence>
<keyword evidence="9" id="KW-0068">Autocatalytic cleavage</keyword>
<evidence type="ECO:0000256" key="3">
    <source>
        <dbReference type="ARBA" id="ARBA00011655"/>
    </source>
</evidence>
<dbReference type="Pfam" id="PF08385">
    <property type="entry name" value="DHC_N1"/>
    <property type="match status" value="1"/>
</dbReference>
<dbReference type="Pfam" id="PF08393">
    <property type="entry name" value="DHC_N2"/>
    <property type="match status" value="1"/>
</dbReference>
<dbReference type="SUPFAM" id="SSF52540">
    <property type="entry name" value="P-loop containing nucleoside triphosphate hydrolases"/>
    <property type="match status" value="3"/>
</dbReference>
<evidence type="ECO:0000256" key="16">
    <source>
        <dbReference type="ARBA" id="ARBA00033439"/>
    </source>
</evidence>
<comment type="subunit">
    <text evidence="3">Consists of at least two heavy chains and a number of intermediate and light chains.</text>
</comment>
<dbReference type="GO" id="GO:0051959">
    <property type="term" value="F:dynein light intermediate chain binding"/>
    <property type="evidence" value="ECO:0007669"/>
    <property type="project" value="InterPro"/>
</dbReference>
<dbReference type="GO" id="GO:0000070">
    <property type="term" value="P:mitotic sister chromatid segregation"/>
    <property type="evidence" value="ECO:0007669"/>
    <property type="project" value="UniProtKB-ARBA"/>
</dbReference>
<keyword evidence="7" id="KW-0677">Repeat</keyword>
<evidence type="ECO:0000313" key="19">
    <source>
        <dbReference type="EMBL" id="KAJ5071176.1"/>
    </source>
</evidence>
<evidence type="ECO:0000256" key="15">
    <source>
        <dbReference type="ARBA" id="ARBA00023212"/>
    </source>
</evidence>
<evidence type="ECO:0000256" key="9">
    <source>
        <dbReference type="ARBA" id="ARBA00022813"/>
    </source>
</evidence>
<feature type="coiled-coil region" evidence="17">
    <location>
        <begin position="1556"/>
        <end position="1583"/>
    </location>
</feature>
<keyword evidence="5" id="KW-0963">Cytoplasm</keyword>
<keyword evidence="6" id="KW-0493">Microtubule</keyword>
<comment type="subcellular location">
    <subcellularLocation>
        <location evidence="1">Cytoplasm</location>
        <location evidence="1">Cytoskeleton</location>
    </subcellularLocation>
</comment>
<evidence type="ECO:0000256" key="17">
    <source>
        <dbReference type="SAM" id="Coils"/>
    </source>
</evidence>
<dbReference type="GO" id="GO:0030473">
    <property type="term" value="P:nuclear migration along microtubule"/>
    <property type="evidence" value="ECO:0007669"/>
    <property type="project" value="UniProtKB-ARBA"/>
</dbReference>
<dbReference type="Pfam" id="PF12774">
    <property type="entry name" value="AAA_6"/>
    <property type="match status" value="2"/>
</dbReference>
<dbReference type="PANTHER" id="PTHR46532:SF4">
    <property type="entry name" value="AAA+ ATPASE DOMAIN-CONTAINING PROTEIN"/>
    <property type="match status" value="1"/>
</dbReference>
<dbReference type="Gene3D" id="1.10.287.2620">
    <property type="match status" value="1"/>
</dbReference>
<dbReference type="OrthoDB" id="14187at2759"/>
<dbReference type="PROSITE" id="PS50817">
    <property type="entry name" value="INTEIN_N_TER"/>
    <property type="match status" value="1"/>
</dbReference>
<dbReference type="InterPro" id="IPR026983">
    <property type="entry name" value="DHC"/>
</dbReference>
<keyword evidence="13 17" id="KW-0175">Coiled coil</keyword>
<dbReference type="GO" id="GO:0004519">
    <property type="term" value="F:endonuclease activity"/>
    <property type="evidence" value="ECO:0007669"/>
    <property type="project" value="InterPro"/>
</dbReference>
<dbReference type="FunFam" id="3.20.180.20:FF:000002">
    <property type="entry name" value="Cytoplasmic dynein heavy chain 1"/>
    <property type="match status" value="1"/>
</dbReference>
<dbReference type="GO" id="GO:0005858">
    <property type="term" value="C:axonemal dynein complex"/>
    <property type="evidence" value="ECO:0007669"/>
    <property type="project" value="TreeGrafter"/>
</dbReference>
<dbReference type="Gene3D" id="1.10.472.130">
    <property type="match status" value="1"/>
</dbReference>
<dbReference type="FunFam" id="1.10.287.2620:FF:000008">
    <property type="entry name" value="Dynein heavy chain, cytoplasmic"/>
    <property type="match status" value="1"/>
</dbReference>
<comment type="caution">
    <text evidence="19">The sequence shown here is derived from an EMBL/GenBank/DDBJ whole genome shotgun (WGS) entry which is preliminary data.</text>
</comment>
<name>A0A9Q0LEF5_ANAIG</name>
<dbReference type="GO" id="GO:0045505">
    <property type="term" value="F:dynein intermediate chain binding"/>
    <property type="evidence" value="ECO:0007669"/>
    <property type="project" value="InterPro"/>
</dbReference>
<keyword evidence="12" id="KW-0243">Dynein</keyword>
<evidence type="ECO:0000259" key="18">
    <source>
        <dbReference type="PROSITE" id="PS50819"/>
    </source>
</evidence>
<feature type="domain" description="DOD-type homing endonuclease" evidence="18">
    <location>
        <begin position="2013"/>
        <end position="2098"/>
    </location>
</feature>
<dbReference type="InterPro" id="IPR036844">
    <property type="entry name" value="Hint_dom_sf"/>
</dbReference>
<dbReference type="GO" id="GO:1902850">
    <property type="term" value="P:microtubule cytoskeleton organization involved in mitosis"/>
    <property type="evidence" value="ECO:0007669"/>
    <property type="project" value="UniProtKB-ARBA"/>
</dbReference>
<dbReference type="Proteomes" id="UP001149090">
    <property type="component" value="Unassembled WGS sequence"/>
</dbReference>
<dbReference type="EMBL" id="JAPDFW010000091">
    <property type="protein sequence ID" value="KAJ5071176.1"/>
    <property type="molecule type" value="Genomic_DNA"/>
</dbReference>
<accession>A0A9Q0LEF5</accession>
<dbReference type="FunFam" id="3.40.50.300:FF:000996">
    <property type="entry name" value="Cytoplasmic dynein heavy chain"/>
    <property type="match status" value="1"/>
</dbReference>
<evidence type="ECO:0000256" key="2">
    <source>
        <dbReference type="ARBA" id="ARBA00008887"/>
    </source>
</evidence>
<keyword evidence="20" id="KW-1185">Reference proteome</keyword>
<evidence type="ECO:0000256" key="13">
    <source>
        <dbReference type="ARBA" id="ARBA00023054"/>
    </source>
</evidence>
<evidence type="ECO:0000256" key="12">
    <source>
        <dbReference type="ARBA" id="ARBA00023017"/>
    </source>
</evidence>
<dbReference type="Gene3D" id="1.20.140.100">
    <property type="entry name" value="Dynein heavy chain, N-terminal domain 2"/>
    <property type="match status" value="1"/>
</dbReference>
<dbReference type="InterPro" id="IPR024317">
    <property type="entry name" value="Dynein_heavy_chain_D4_dom"/>
</dbReference>
<dbReference type="Gene3D" id="2.170.16.10">
    <property type="entry name" value="Hedgehog/Intein (Hint) domain"/>
    <property type="match status" value="1"/>
</dbReference>
<keyword evidence="14" id="KW-0505">Motor protein</keyword>
<dbReference type="FunFam" id="3.40.50.300:FF:000517">
    <property type="entry name" value="Cytoplasmic dynein heavy chain 1"/>
    <property type="match status" value="1"/>
</dbReference>
<dbReference type="Pfam" id="PF12775">
    <property type="entry name" value="AAA_7"/>
    <property type="match status" value="1"/>
</dbReference>
<evidence type="ECO:0000256" key="11">
    <source>
        <dbReference type="ARBA" id="ARBA00023000"/>
    </source>
</evidence>
<dbReference type="Gene3D" id="3.10.28.10">
    <property type="entry name" value="Homing endonucleases"/>
    <property type="match status" value="2"/>
</dbReference>
<dbReference type="Pfam" id="PF12780">
    <property type="entry name" value="AAA_8"/>
    <property type="match status" value="1"/>
</dbReference>
<dbReference type="InterPro" id="IPR006141">
    <property type="entry name" value="Intein_N"/>
</dbReference>
<dbReference type="InterPro" id="IPR054354">
    <property type="entry name" value="DYNC2H1-like_lid"/>
</dbReference>
<evidence type="ECO:0000256" key="14">
    <source>
        <dbReference type="ARBA" id="ARBA00023175"/>
    </source>
</evidence>
<dbReference type="FunFam" id="1.10.8.710:FF:000005">
    <property type="entry name" value="Cytoplasmic dynein heavy chain 1"/>
    <property type="match status" value="1"/>
</dbReference>
<keyword evidence="8" id="KW-0547">Nucleotide-binding</keyword>
<dbReference type="InterPro" id="IPR035699">
    <property type="entry name" value="AAA_6"/>
</dbReference>
<dbReference type="InterPro" id="IPR007868">
    <property type="entry name" value="Hom_end_hint"/>
</dbReference>
<keyword evidence="10" id="KW-0067">ATP-binding</keyword>
<dbReference type="SMART" id="SM00306">
    <property type="entry name" value="HintN"/>
    <property type="match status" value="3"/>
</dbReference>
<dbReference type="InterPro" id="IPR042228">
    <property type="entry name" value="Dynein_linker_3"/>
</dbReference>
<reference evidence="19" key="1">
    <citation type="submission" date="2022-10" db="EMBL/GenBank/DDBJ databases">
        <title>Novel sulphate-reducing endosymbionts in the free-living metamonad Anaeramoeba.</title>
        <authorList>
            <person name="Jerlstrom-Hultqvist J."/>
            <person name="Cepicka I."/>
            <person name="Gallot-Lavallee L."/>
            <person name="Salas-Leiva D."/>
            <person name="Curtis B.A."/>
            <person name="Zahonova K."/>
            <person name="Pipaliya S."/>
            <person name="Dacks J."/>
            <person name="Roger A.J."/>
        </authorList>
    </citation>
    <scope>NUCLEOTIDE SEQUENCE</scope>
    <source>
        <strain evidence="19">BMAN</strain>
    </source>
</reference>
<evidence type="ECO:0000256" key="10">
    <source>
        <dbReference type="ARBA" id="ARBA00022840"/>
    </source>
</evidence>
<dbReference type="Gene3D" id="1.20.920.30">
    <property type="match status" value="1"/>
</dbReference>
<dbReference type="SUPFAM" id="SSF51294">
    <property type="entry name" value="Hedgehog/intein (Hint) domain"/>
    <property type="match status" value="3"/>
</dbReference>
<dbReference type="Gene3D" id="3.40.50.300">
    <property type="entry name" value="P-loop containing nucleotide triphosphate hydrolases"/>
    <property type="match status" value="6"/>
</dbReference>
<dbReference type="InterPro" id="IPR004042">
    <property type="entry name" value="Intein_endonuc_central"/>
</dbReference>
<organism evidence="19 20">
    <name type="scientific">Anaeramoeba ignava</name>
    <name type="common">Anaerobic marine amoeba</name>
    <dbReference type="NCBI Taxonomy" id="1746090"/>
    <lineage>
        <taxon>Eukaryota</taxon>
        <taxon>Metamonada</taxon>
        <taxon>Anaeramoebidae</taxon>
        <taxon>Anaeramoeba</taxon>
    </lineage>
</organism>
<comment type="similarity">
    <text evidence="2">Belongs to the dynein heavy chain family.</text>
</comment>
<dbReference type="GO" id="GO:0005524">
    <property type="term" value="F:ATP binding"/>
    <property type="evidence" value="ECO:0007669"/>
    <property type="project" value="UniProtKB-KW"/>
</dbReference>
<proteinExistence type="inferred from homology"/>
<feature type="domain" description="DOD-type homing endonuclease" evidence="18">
    <location>
        <begin position="2969"/>
        <end position="3066"/>
    </location>
</feature>